<accession>A0A811LU84</accession>
<dbReference type="OrthoDB" id="10384624at2759"/>
<reference evidence="2" key="1">
    <citation type="submission" date="2020-09" db="EMBL/GenBank/DDBJ databases">
        <authorList>
            <person name="Kikuchi T."/>
        </authorList>
    </citation>
    <scope>NUCLEOTIDE SEQUENCE</scope>
    <source>
        <strain evidence="2">SH1</strain>
    </source>
</reference>
<proteinExistence type="predicted"/>
<gene>
    <name evidence="2" type="ORF">BOKJ2_LOCUS14378</name>
</gene>
<comment type="caution">
    <text evidence="2">The sequence shown here is derived from an EMBL/GenBank/DDBJ whole genome shotgun (WGS) entry which is preliminary data.</text>
</comment>
<feature type="coiled-coil region" evidence="1">
    <location>
        <begin position="257"/>
        <end position="284"/>
    </location>
</feature>
<sequence>MADIQDSSSTFTDNEFQKLWEELDIQPRLNEVYHAAFSSEFSHRTVKQTYLNLINAHREKMQRFFLDDNNESARFEEAVLELQRVLAAVNRMRTHDEAVEAQETFYNVFHQVCGEENIEEKLKSHWEALERNARETLKNLQEYVKECSKATINIEQALIDGTKQYDEKRYLIVAEAEKKTVEYMTARYHNIRISVLQKLRKFLQEKSEEHLQQQIQKLINTHTERGKARTHLAKLRSKLSTLRIRYYSEPIDKAGELDELRDQVHKNDQEIALLSAQLKSLEANTVGMEPIDSVRVECSPVQTTPIYDVSPVERAQGHKRNRVVNLAQVVQRLKVPQMNFEIESQTP</sequence>
<name>A0A811LU84_9BILA</name>
<dbReference type="EMBL" id="CAJFCW020000006">
    <property type="protein sequence ID" value="CAG9128148.1"/>
    <property type="molecule type" value="Genomic_DNA"/>
</dbReference>
<dbReference type="Proteomes" id="UP000783686">
    <property type="component" value="Unassembled WGS sequence"/>
</dbReference>
<keyword evidence="1" id="KW-0175">Coiled coil</keyword>
<evidence type="ECO:0000313" key="2">
    <source>
        <dbReference type="EMBL" id="CAD5230911.1"/>
    </source>
</evidence>
<dbReference type="Proteomes" id="UP000614601">
    <property type="component" value="Unassembled WGS sequence"/>
</dbReference>
<keyword evidence="3" id="KW-1185">Reference proteome</keyword>
<evidence type="ECO:0000256" key="1">
    <source>
        <dbReference type="SAM" id="Coils"/>
    </source>
</evidence>
<evidence type="ECO:0000313" key="3">
    <source>
        <dbReference type="Proteomes" id="UP000614601"/>
    </source>
</evidence>
<dbReference type="EMBL" id="CAJFDH010000006">
    <property type="protein sequence ID" value="CAD5230911.1"/>
    <property type="molecule type" value="Genomic_DNA"/>
</dbReference>
<organism evidence="2 3">
    <name type="scientific">Bursaphelenchus okinawaensis</name>
    <dbReference type="NCBI Taxonomy" id="465554"/>
    <lineage>
        <taxon>Eukaryota</taxon>
        <taxon>Metazoa</taxon>
        <taxon>Ecdysozoa</taxon>
        <taxon>Nematoda</taxon>
        <taxon>Chromadorea</taxon>
        <taxon>Rhabditida</taxon>
        <taxon>Tylenchina</taxon>
        <taxon>Tylenchomorpha</taxon>
        <taxon>Aphelenchoidea</taxon>
        <taxon>Aphelenchoididae</taxon>
        <taxon>Bursaphelenchus</taxon>
    </lineage>
</organism>
<dbReference type="AlphaFoldDB" id="A0A811LU84"/>
<protein>
    <submittedName>
        <fullName evidence="2">Uncharacterized protein</fullName>
    </submittedName>
</protein>